<dbReference type="EMBL" id="NCSJ02000234">
    <property type="protein sequence ID" value="RFU26888.1"/>
    <property type="molecule type" value="Genomic_DNA"/>
</dbReference>
<gene>
    <name evidence="1" type="ORF">B7463_g9446</name>
</gene>
<dbReference type="OMA" id="YLQMSGM"/>
<evidence type="ECO:0000313" key="2">
    <source>
        <dbReference type="Proteomes" id="UP000258309"/>
    </source>
</evidence>
<feature type="non-terminal residue" evidence="1">
    <location>
        <position position="1"/>
    </location>
</feature>
<dbReference type="PANTHER" id="PTHR39153:SF1">
    <property type="entry name" value="AGR244WP"/>
    <property type="match status" value="1"/>
</dbReference>
<organism evidence="1 2">
    <name type="scientific">Scytalidium lignicola</name>
    <name type="common">Hyphomycete</name>
    <dbReference type="NCBI Taxonomy" id="5539"/>
    <lineage>
        <taxon>Eukaryota</taxon>
        <taxon>Fungi</taxon>
        <taxon>Dikarya</taxon>
        <taxon>Ascomycota</taxon>
        <taxon>Pezizomycotina</taxon>
        <taxon>Leotiomycetes</taxon>
        <taxon>Leotiomycetes incertae sedis</taxon>
        <taxon>Scytalidium</taxon>
    </lineage>
</organism>
<evidence type="ECO:0000313" key="1">
    <source>
        <dbReference type="EMBL" id="RFU26888.1"/>
    </source>
</evidence>
<proteinExistence type="predicted"/>
<accession>A0A3E2H0K2</accession>
<dbReference type="AlphaFoldDB" id="A0A3E2H0K2"/>
<dbReference type="PANTHER" id="PTHR39153">
    <property type="entry name" value="AGR244WP"/>
    <property type="match status" value="1"/>
</dbReference>
<feature type="non-terminal residue" evidence="1">
    <location>
        <position position="112"/>
    </location>
</feature>
<evidence type="ECO:0008006" key="3">
    <source>
        <dbReference type="Google" id="ProtNLM"/>
    </source>
</evidence>
<protein>
    <recommendedName>
        <fullName evidence="3">Imidazoleglycerol-phosphate dehydratase</fullName>
    </recommendedName>
</protein>
<sequence length="112" mass="12510">MKAHGALRTDEASEAASEGGKGALMGAARWAVYGAIVSGAGYAISPVYRGLTIQFKVFIQMSFMVLGGSLEADRRIRTYEARLRMAKRIKQDKAAWERYEQEFNPQSFEKKE</sequence>
<keyword evidence="2" id="KW-1185">Reference proteome</keyword>
<dbReference type="OrthoDB" id="3979469at2759"/>
<dbReference type="Proteomes" id="UP000258309">
    <property type="component" value="Unassembled WGS sequence"/>
</dbReference>
<name>A0A3E2H0K2_SCYLI</name>
<comment type="caution">
    <text evidence="1">The sequence shown here is derived from an EMBL/GenBank/DDBJ whole genome shotgun (WGS) entry which is preliminary data.</text>
</comment>
<reference evidence="1 2" key="1">
    <citation type="submission" date="2018-05" db="EMBL/GenBank/DDBJ databases">
        <title>Draft genome sequence of Scytalidium lignicola DSM 105466, a ubiquitous saprotrophic fungus.</title>
        <authorList>
            <person name="Buettner E."/>
            <person name="Gebauer A.M."/>
            <person name="Hofrichter M."/>
            <person name="Liers C."/>
            <person name="Kellner H."/>
        </authorList>
    </citation>
    <scope>NUCLEOTIDE SEQUENCE [LARGE SCALE GENOMIC DNA]</scope>
    <source>
        <strain evidence="1 2">DSM 105466</strain>
    </source>
</reference>
<dbReference type="InterPro" id="IPR038882">
    <property type="entry name" value="Rcf3"/>
</dbReference>